<dbReference type="EMBL" id="JBHSDC010000003">
    <property type="protein sequence ID" value="MFC4231319.1"/>
    <property type="molecule type" value="Genomic_DNA"/>
</dbReference>
<evidence type="ECO:0000313" key="2">
    <source>
        <dbReference type="Proteomes" id="UP001595906"/>
    </source>
</evidence>
<dbReference type="Pfam" id="PF14281">
    <property type="entry name" value="PDDEXK_4"/>
    <property type="match status" value="1"/>
</dbReference>
<reference evidence="2" key="1">
    <citation type="journal article" date="2019" name="Int. J. Syst. Evol. Microbiol.">
        <title>The Global Catalogue of Microorganisms (GCM) 10K type strain sequencing project: providing services to taxonomists for standard genome sequencing and annotation.</title>
        <authorList>
            <consortium name="The Broad Institute Genomics Platform"/>
            <consortium name="The Broad Institute Genome Sequencing Center for Infectious Disease"/>
            <person name="Wu L."/>
            <person name="Ma J."/>
        </authorList>
    </citation>
    <scope>NUCLEOTIDE SEQUENCE [LARGE SCALE GENOMIC DNA]</scope>
    <source>
        <strain evidence="2">CECT 8010</strain>
    </source>
</reference>
<keyword evidence="2" id="KW-1185">Reference proteome</keyword>
<proteinExistence type="predicted"/>
<dbReference type="InterPro" id="IPR029470">
    <property type="entry name" value="PDDEXK_4"/>
</dbReference>
<dbReference type="Proteomes" id="UP001595906">
    <property type="component" value="Unassembled WGS sequence"/>
</dbReference>
<dbReference type="RefSeq" id="WP_379012719.1">
    <property type="nucleotide sequence ID" value="NZ_JBHSDC010000003.1"/>
</dbReference>
<sequence length="400" mass="46820">METIELLLDEIKVISGKYEDIMVQTGEGFNVFEILNLEANETRTHSAFLKALLNPKGKHGLRDTMLKLFLERIDYKELDIATARVDEKERVIGGISEDYNEGGRIDIIIEDNLGHGVIIENKIYASDQEKQLVRYFNHAKREYPKGFKLIYLNLHGTKPSQSSIEDGKNVLIAGVDFDIISYKSDIISWLEACKIEAVDLPILRETIKQYIFLLDKLTNQSTNHKMKEEIKTLLIEDLEKFRTAKTIKESFENIKTEMAAFIRSEFKKEEIIYESKNRDCYIKLIQEDDGEYYFFGFRAYHKDGTDYDIRSPKFSTFYEAIKNVDKKLDVNKHVWITLKAYKEIGNKKTEQFDDDLLFNLYNTENSRNSFFQSLYDEAECYKRKFLDILKDNNPFESSSI</sequence>
<accession>A0ABV8PUQ8</accession>
<protein>
    <submittedName>
        <fullName evidence="1">PD-(D/E)XK nuclease family protein</fullName>
    </submittedName>
</protein>
<name>A0ABV8PUQ8_9BACT</name>
<evidence type="ECO:0000313" key="1">
    <source>
        <dbReference type="EMBL" id="MFC4231319.1"/>
    </source>
</evidence>
<gene>
    <name evidence="1" type="ORF">ACFOW1_05420</name>
</gene>
<organism evidence="1 2">
    <name type="scientific">Parasediminibacterium paludis</name>
    <dbReference type="NCBI Taxonomy" id="908966"/>
    <lineage>
        <taxon>Bacteria</taxon>
        <taxon>Pseudomonadati</taxon>
        <taxon>Bacteroidota</taxon>
        <taxon>Chitinophagia</taxon>
        <taxon>Chitinophagales</taxon>
        <taxon>Chitinophagaceae</taxon>
        <taxon>Parasediminibacterium</taxon>
    </lineage>
</organism>
<comment type="caution">
    <text evidence="1">The sequence shown here is derived from an EMBL/GenBank/DDBJ whole genome shotgun (WGS) entry which is preliminary data.</text>
</comment>